<evidence type="ECO:0000256" key="1">
    <source>
        <dbReference type="ARBA" id="ARBA00022714"/>
    </source>
</evidence>
<comment type="caution">
    <text evidence="6">The sequence shown here is derived from an EMBL/GenBank/DDBJ whole genome shotgun (WGS) entry which is preliminary data.</text>
</comment>
<dbReference type="EMBL" id="BMGT01000002">
    <property type="protein sequence ID" value="GGG73442.1"/>
    <property type="molecule type" value="Genomic_DNA"/>
</dbReference>
<keyword evidence="2" id="KW-0479">Metal-binding</keyword>
<feature type="domain" description="Rieske" evidence="5">
    <location>
        <begin position="5"/>
        <end position="100"/>
    </location>
</feature>
<gene>
    <name evidence="6" type="ORF">GCM10011585_14910</name>
</gene>
<evidence type="ECO:0000313" key="6">
    <source>
        <dbReference type="EMBL" id="GGG73442.1"/>
    </source>
</evidence>
<sequence length="121" mass="12860">MAQWVRLCGVGEAPAVGKVMESEAGGVEICLANVNGELSAIDNVCPHRQGPMGQGWLEGEAVVCPWHSWTFSLKTGLSEYPVHERVDVFAVRVEGEDVMVNLEPEPRGAGLNLSGGDGTRG</sequence>
<dbReference type="PANTHER" id="PTHR21496:SF23">
    <property type="entry name" value="3-PHENYLPROPIONATE_CINNAMIC ACID DIOXYGENASE FERREDOXIN SUBUNIT"/>
    <property type="match status" value="1"/>
</dbReference>
<keyword evidence="4" id="KW-0411">Iron-sulfur</keyword>
<evidence type="ECO:0000256" key="4">
    <source>
        <dbReference type="ARBA" id="ARBA00023014"/>
    </source>
</evidence>
<evidence type="ECO:0000256" key="2">
    <source>
        <dbReference type="ARBA" id="ARBA00022723"/>
    </source>
</evidence>
<reference evidence="6" key="1">
    <citation type="journal article" date="2014" name="Int. J. Syst. Evol. Microbiol.">
        <title>Complete genome sequence of Corynebacterium casei LMG S-19264T (=DSM 44701T), isolated from a smear-ripened cheese.</title>
        <authorList>
            <consortium name="US DOE Joint Genome Institute (JGI-PGF)"/>
            <person name="Walter F."/>
            <person name="Albersmeier A."/>
            <person name="Kalinowski J."/>
            <person name="Ruckert C."/>
        </authorList>
    </citation>
    <scope>NUCLEOTIDE SEQUENCE</scope>
    <source>
        <strain evidence="6">CGMCC 1.12997</strain>
    </source>
</reference>
<proteinExistence type="predicted"/>
<dbReference type="GO" id="GO:0046872">
    <property type="term" value="F:metal ion binding"/>
    <property type="evidence" value="ECO:0007669"/>
    <property type="project" value="UniProtKB-KW"/>
</dbReference>
<dbReference type="InterPro" id="IPR017941">
    <property type="entry name" value="Rieske_2Fe-2S"/>
</dbReference>
<dbReference type="PANTHER" id="PTHR21496">
    <property type="entry name" value="FERREDOXIN-RELATED"/>
    <property type="match status" value="1"/>
</dbReference>
<organism evidence="6 7">
    <name type="scientific">Edaphobacter dinghuensis</name>
    <dbReference type="NCBI Taxonomy" id="1560005"/>
    <lineage>
        <taxon>Bacteria</taxon>
        <taxon>Pseudomonadati</taxon>
        <taxon>Acidobacteriota</taxon>
        <taxon>Terriglobia</taxon>
        <taxon>Terriglobales</taxon>
        <taxon>Acidobacteriaceae</taxon>
        <taxon>Edaphobacter</taxon>
    </lineage>
</organism>
<dbReference type="PROSITE" id="PS51296">
    <property type="entry name" value="RIESKE"/>
    <property type="match status" value="1"/>
</dbReference>
<dbReference type="GO" id="GO:0051537">
    <property type="term" value="F:2 iron, 2 sulfur cluster binding"/>
    <property type="evidence" value="ECO:0007669"/>
    <property type="project" value="UniProtKB-KW"/>
</dbReference>
<dbReference type="InterPro" id="IPR036922">
    <property type="entry name" value="Rieske_2Fe-2S_sf"/>
</dbReference>
<accession>A0A917HB64</accession>
<keyword evidence="3" id="KW-0408">Iron</keyword>
<evidence type="ECO:0000256" key="3">
    <source>
        <dbReference type="ARBA" id="ARBA00023004"/>
    </source>
</evidence>
<dbReference type="Pfam" id="PF00355">
    <property type="entry name" value="Rieske"/>
    <property type="match status" value="1"/>
</dbReference>
<protein>
    <recommendedName>
        <fullName evidence="5">Rieske domain-containing protein</fullName>
    </recommendedName>
</protein>
<dbReference type="Gene3D" id="2.102.10.10">
    <property type="entry name" value="Rieske [2Fe-2S] iron-sulphur domain"/>
    <property type="match status" value="1"/>
</dbReference>
<keyword evidence="1" id="KW-0001">2Fe-2S</keyword>
<dbReference type="AlphaFoldDB" id="A0A917HB64"/>
<dbReference type="Proteomes" id="UP000647241">
    <property type="component" value="Unassembled WGS sequence"/>
</dbReference>
<evidence type="ECO:0000313" key="7">
    <source>
        <dbReference type="Proteomes" id="UP000647241"/>
    </source>
</evidence>
<dbReference type="SUPFAM" id="SSF50022">
    <property type="entry name" value="ISP domain"/>
    <property type="match status" value="1"/>
</dbReference>
<evidence type="ECO:0000259" key="5">
    <source>
        <dbReference type="PROSITE" id="PS51296"/>
    </source>
</evidence>
<keyword evidence="7" id="KW-1185">Reference proteome</keyword>
<name>A0A917HB64_9BACT</name>
<reference evidence="6" key="2">
    <citation type="submission" date="2020-09" db="EMBL/GenBank/DDBJ databases">
        <authorList>
            <person name="Sun Q."/>
            <person name="Zhou Y."/>
        </authorList>
    </citation>
    <scope>NUCLEOTIDE SEQUENCE</scope>
    <source>
        <strain evidence="6">CGMCC 1.12997</strain>
    </source>
</reference>